<dbReference type="OrthoDB" id="10255247at2759"/>
<dbReference type="InterPro" id="IPR049258">
    <property type="entry name" value="ODAD1_CC"/>
</dbReference>
<accession>A0A0S4JND7</accession>
<dbReference type="GO" id="GO:0036064">
    <property type="term" value="C:ciliary basal body"/>
    <property type="evidence" value="ECO:0007669"/>
    <property type="project" value="TreeGrafter"/>
</dbReference>
<feature type="coiled-coil region" evidence="2">
    <location>
        <begin position="342"/>
        <end position="376"/>
    </location>
</feature>
<dbReference type="InterPro" id="IPR033192">
    <property type="entry name" value="ODAD3"/>
</dbReference>
<feature type="compositionally biased region" description="Basic and acidic residues" evidence="3">
    <location>
        <begin position="259"/>
        <end position="282"/>
    </location>
</feature>
<protein>
    <recommendedName>
        <fullName evidence="4">ODAD1 central coiled coil region domain-containing protein</fullName>
    </recommendedName>
</protein>
<dbReference type="Proteomes" id="UP000051952">
    <property type="component" value="Unassembled WGS sequence"/>
</dbReference>
<dbReference type="GO" id="GO:0036158">
    <property type="term" value="P:outer dynein arm assembly"/>
    <property type="evidence" value="ECO:0007669"/>
    <property type="project" value="InterPro"/>
</dbReference>
<gene>
    <name evidence="5" type="ORF">BSAL_29205</name>
</gene>
<evidence type="ECO:0000313" key="6">
    <source>
        <dbReference type="Proteomes" id="UP000051952"/>
    </source>
</evidence>
<evidence type="ECO:0000259" key="4">
    <source>
        <dbReference type="Pfam" id="PF21773"/>
    </source>
</evidence>
<evidence type="ECO:0000313" key="5">
    <source>
        <dbReference type="EMBL" id="CUG90904.1"/>
    </source>
</evidence>
<feature type="compositionally biased region" description="Polar residues" evidence="3">
    <location>
        <begin position="285"/>
        <end position="299"/>
    </location>
</feature>
<evidence type="ECO:0000256" key="2">
    <source>
        <dbReference type="SAM" id="Coils"/>
    </source>
</evidence>
<dbReference type="EMBL" id="CYKH01001874">
    <property type="protein sequence ID" value="CUG90904.1"/>
    <property type="molecule type" value="Genomic_DNA"/>
</dbReference>
<dbReference type="VEuPathDB" id="TriTrypDB:BSAL_29205"/>
<dbReference type="PANTHER" id="PTHR46518">
    <property type="entry name" value="COILED-COIL DOMAIN-CONTAINING PROTEIN 151"/>
    <property type="match status" value="1"/>
</dbReference>
<keyword evidence="1 2" id="KW-0175">Coiled coil</keyword>
<sequence length="552" mass="62336">MAARPHTAGVGRIAAIAASRGLGGNDDDIHTLKSKLSLLETDRKSFFESSQAELRRNKDEIRRLRGENSELKTTINSSKKSGASVQDKEIEQLDRSIYVSTLKLDRLQAEAADQRSLIDEQLHSLGAIQTESEPLLTDGSYLAKRIRMLENRLDKSLIKYNEALAIKKTYEHIVERLSEERVGFDNQLAAIEKTLQAKDHDYQELLKMSHAANHAKEAAKKDLQDFKASFDDSRKAKDRELAERKLFVQGKVDQTQRLEKKEKTLRQKEAEELRAKQEEELGRQNAKQSAVASLTQRDATLSPEEEQRLSQYEEAFRAISEGTGITDVNELLVKYVSQEETHRNLETMAREAQHRIDDLHVEKAELTAKLEELRYTGSGQLGSRRIVEEFELHLQEAAQQTESNSQRYEQLARLLIDVKAGVEHLTDKVAVFKPEMTTPAIVKPEMTTPAIADETVVEVLKIVEQKLVALADEVVPTDTAEEALITTTVELPLHNRRVKIIGGDDDDHDDGAAELAEDPDDDAVLKRDQVKKISANSIQRETKKLRKKRGTK</sequence>
<name>A0A0S4JND7_BODSA</name>
<dbReference type="PANTHER" id="PTHR46518:SF1">
    <property type="entry name" value="OUTER DYNEIN ARM-DOCKING COMPLEX SUBUNIT 3"/>
    <property type="match status" value="1"/>
</dbReference>
<organism evidence="5 6">
    <name type="scientific">Bodo saltans</name>
    <name type="common">Flagellated protozoan</name>
    <dbReference type="NCBI Taxonomy" id="75058"/>
    <lineage>
        <taxon>Eukaryota</taxon>
        <taxon>Discoba</taxon>
        <taxon>Euglenozoa</taxon>
        <taxon>Kinetoplastea</taxon>
        <taxon>Metakinetoplastina</taxon>
        <taxon>Eubodonida</taxon>
        <taxon>Bodonidae</taxon>
        <taxon>Bodo</taxon>
    </lineage>
</organism>
<feature type="coiled-coil region" evidence="2">
    <location>
        <begin position="47"/>
        <end position="74"/>
    </location>
</feature>
<dbReference type="OMA" id="VIQEWKS"/>
<feature type="region of interest" description="Disordered" evidence="3">
    <location>
        <begin position="502"/>
        <end position="529"/>
    </location>
</feature>
<dbReference type="GO" id="GO:0003341">
    <property type="term" value="P:cilium movement"/>
    <property type="evidence" value="ECO:0007669"/>
    <property type="project" value="InterPro"/>
</dbReference>
<feature type="region of interest" description="Disordered" evidence="3">
    <location>
        <begin position="259"/>
        <end position="308"/>
    </location>
</feature>
<feature type="domain" description="ODAD1 central coiled coil region" evidence="4">
    <location>
        <begin position="144"/>
        <end position="430"/>
    </location>
</feature>
<reference evidence="6" key="1">
    <citation type="submission" date="2015-09" db="EMBL/GenBank/DDBJ databases">
        <authorList>
            <consortium name="Pathogen Informatics"/>
        </authorList>
    </citation>
    <scope>NUCLEOTIDE SEQUENCE [LARGE SCALE GENOMIC DNA]</scope>
    <source>
        <strain evidence="6">Lake Konstanz</strain>
    </source>
</reference>
<dbReference type="GO" id="GO:0097542">
    <property type="term" value="C:ciliary tip"/>
    <property type="evidence" value="ECO:0007669"/>
    <property type="project" value="TreeGrafter"/>
</dbReference>
<evidence type="ECO:0000256" key="1">
    <source>
        <dbReference type="ARBA" id="ARBA00023054"/>
    </source>
</evidence>
<dbReference type="AlphaFoldDB" id="A0A0S4JND7"/>
<dbReference type="Pfam" id="PF21773">
    <property type="entry name" value="ODAD1_CC"/>
    <property type="match status" value="1"/>
</dbReference>
<evidence type="ECO:0000256" key="3">
    <source>
        <dbReference type="SAM" id="MobiDB-lite"/>
    </source>
</evidence>
<proteinExistence type="predicted"/>
<dbReference type="GO" id="GO:0035253">
    <property type="term" value="C:ciliary rootlet"/>
    <property type="evidence" value="ECO:0007669"/>
    <property type="project" value="TreeGrafter"/>
</dbReference>
<keyword evidence="6" id="KW-1185">Reference proteome</keyword>